<dbReference type="PROSITE" id="PS50995">
    <property type="entry name" value="HTH_MARR_2"/>
    <property type="match status" value="1"/>
</dbReference>
<evidence type="ECO:0000256" key="2">
    <source>
        <dbReference type="ARBA" id="ARBA00023125"/>
    </source>
</evidence>
<name>A0AAE3GBI0_9PSEU</name>
<keyword evidence="1" id="KW-0805">Transcription regulation</keyword>
<dbReference type="PROSITE" id="PS01117">
    <property type="entry name" value="HTH_MARR_1"/>
    <property type="match status" value="1"/>
</dbReference>
<keyword evidence="6" id="KW-1185">Reference proteome</keyword>
<reference evidence="5" key="1">
    <citation type="submission" date="2022-06" db="EMBL/GenBank/DDBJ databases">
        <title>Genomic Encyclopedia of Archaeal and Bacterial Type Strains, Phase II (KMG-II): from individual species to whole genera.</title>
        <authorList>
            <person name="Goeker M."/>
        </authorList>
    </citation>
    <scope>NUCLEOTIDE SEQUENCE</scope>
    <source>
        <strain evidence="5">DSM 43935</strain>
    </source>
</reference>
<feature type="domain" description="HTH marR-type" evidence="4">
    <location>
        <begin position="16"/>
        <end position="148"/>
    </location>
</feature>
<dbReference type="EMBL" id="JAMTCK010000002">
    <property type="protein sequence ID" value="MCP2164039.1"/>
    <property type="molecule type" value="Genomic_DNA"/>
</dbReference>
<evidence type="ECO:0000256" key="1">
    <source>
        <dbReference type="ARBA" id="ARBA00023015"/>
    </source>
</evidence>
<evidence type="ECO:0000313" key="6">
    <source>
        <dbReference type="Proteomes" id="UP001206128"/>
    </source>
</evidence>
<dbReference type="GO" id="GO:0003677">
    <property type="term" value="F:DNA binding"/>
    <property type="evidence" value="ECO:0007669"/>
    <property type="project" value="UniProtKB-KW"/>
</dbReference>
<sequence length="161" mass="18293">MTAEPHQPADTEEDPAPLTLYLVKRLELVIRALLDERLRELGLTTPQYTALSVLHRRSPLSSAQLARRSFVRPQSMHEMVLALEERGLIERHRDAGNRRVLLARLTQQGEELLARCQPVVAELESHLLGGMGPRRRAEFRRMLDHGYRSLAGLAHDALPIE</sequence>
<dbReference type="InterPro" id="IPR036388">
    <property type="entry name" value="WH-like_DNA-bd_sf"/>
</dbReference>
<dbReference type="RefSeq" id="WP_253767308.1">
    <property type="nucleotide sequence ID" value="NZ_JAMTCK010000002.1"/>
</dbReference>
<keyword evidence="3" id="KW-0804">Transcription</keyword>
<dbReference type="Proteomes" id="UP001206128">
    <property type="component" value="Unassembled WGS sequence"/>
</dbReference>
<evidence type="ECO:0000259" key="4">
    <source>
        <dbReference type="PROSITE" id="PS50995"/>
    </source>
</evidence>
<evidence type="ECO:0000256" key="3">
    <source>
        <dbReference type="ARBA" id="ARBA00023163"/>
    </source>
</evidence>
<dbReference type="InterPro" id="IPR000835">
    <property type="entry name" value="HTH_MarR-typ"/>
</dbReference>
<evidence type="ECO:0000313" key="5">
    <source>
        <dbReference type="EMBL" id="MCP2164039.1"/>
    </source>
</evidence>
<dbReference type="AlphaFoldDB" id="A0AAE3GBI0"/>
<comment type="caution">
    <text evidence="5">The sequence shown here is derived from an EMBL/GenBank/DDBJ whole genome shotgun (WGS) entry which is preliminary data.</text>
</comment>
<proteinExistence type="predicted"/>
<dbReference type="Pfam" id="PF12802">
    <property type="entry name" value="MarR_2"/>
    <property type="match status" value="1"/>
</dbReference>
<keyword evidence="2 5" id="KW-0238">DNA-binding</keyword>
<protein>
    <submittedName>
        <fullName evidence="5">DNA-binding transcriptional regulator, MarR family</fullName>
    </submittedName>
</protein>
<organism evidence="5 6">
    <name type="scientific">Goodfellowiella coeruleoviolacea</name>
    <dbReference type="NCBI Taxonomy" id="334858"/>
    <lineage>
        <taxon>Bacteria</taxon>
        <taxon>Bacillati</taxon>
        <taxon>Actinomycetota</taxon>
        <taxon>Actinomycetes</taxon>
        <taxon>Pseudonocardiales</taxon>
        <taxon>Pseudonocardiaceae</taxon>
        <taxon>Goodfellowiella</taxon>
    </lineage>
</organism>
<dbReference type="GO" id="GO:0003700">
    <property type="term" value="F:DNA-binding transcription factor activity"/>
    <property type="evidence" value="ECO:0007669"/>
    <property type="project" value="InterPro"/>
</dbReference>
<dbReference type="GO" id="GO:0006950">
    <property type="term" value="P:response to stress"/>
    <property type="evidence" value="ECO:0007669"/>
    <property type="project" value="TreeGrafter"/>
</dbReference>
<accession>A0AAE3GBI0</accession>
<dbReference type="Gene3D" id="1.10.10.10">
    <property type="entry name" value="Winged helix-like DNA-binding domain superfamily/Winged helix DNA-binding domain"/>
    <property type="match status" value="1"/>
</dbReference>
<dbReference type="InterPro" id="IPR023187">
    <property type="entry name" value="Tscrpt_reg_MarR-type_CS"/>
</dbReference>
<dbReference type="PANTHER" id="PTHR33164:SF43">
    <property type="entry name" value="HTH-TYPE TRANSCRIPTIONAL REPRESSOR YETL"/>
    <property type="match status" value="1"/>
</dbReference>
<gene>
    <name evidence="5" type="ORF">LX83_000879</name>
</gene>
<dbReference type="InterPro" id="IPR039422">
    <property type="entry name" value="MarR/SlyA-like"/>
</dbReference>
<dbReference type="SMART" id="SM00347">
    <property type="entry name" value="HTH_MARR"/>
    <property type="match status" value="1"/>
</dbReference>
<dbReference type="PANTHER" id="PTHR33164">
    <property type="entry name" value="TRANSCRIPTIONAL REGULATOR, MARR FAMILY"/>
    <property type="match status" value="1"/>
</dbReference>
<dbReference type="SUPFAM" id="SSF46785">
    <property type="entry name" value="Winged helix' DNA-binding domain"/>
    <property type="match status" value="1"/>
</dbReference>
<dbReference type="InterPro" id="IPR036390">
    <property type="entry name" value="WH_DNA-bd_sf"/>
</dbReference>